<gene>
    <name evidence="1" type="ORF">QTG54_001868</name>
</gene>
<keyword evidence="2" id="KW-1185">Reference proteome</keyword>
<comment type="caution">
    <text evidence="1">The sequence shown here is derived from an EMBL/GenBank/DDBJ whole genome shotgun (WGS) entry which is preliminary data.</text>
</comment>
<proteinExistence type="predicted"/>
<dbReference type="EMBL" id="JATAAI010000002">
    <property type="protein sequence ID" value="KAK1747905.1"/>
    <property type="molecule type" value="Genomic_DNA"/>
</dbReference>
<accession>A0AAD8YMD6</accession>
<dbReference type="AlphaFoldDB" id="A0AAD8YMD6"/>
<sequence>MQHNIIAAAMNYGEDRLDRRARADEAGATVAEEITTDLEKAHDVFKIHGTFTVAASTDNVDSFLQLIDAHELAGRTLRDCGQIRQSVFHFGMAWKICHWLEKQYHNDNINETSNEWKAVGDYAQICEIGGFPEIGILALLYYRCRGSLEPYDAIVEESCQAESTGCGCGMAMCGKSPCFIAFPTESTLLDEILDAFDELERTASETPFQSCLSAHDILGQLALISRSKSPLEMHFQDMHNFLKTKMTISQPILQFWDNQIEPSSIYRKLPTVDMLLLLKLLFSSPFGGPVLKLSCMSIPYLSTLLPPSSKEGKRMAKEYKSHNAYLVFIRSLVLGEMIKKHRVGKVIHHTPIWDTVFGLLHESEGDALTCQSDAQQGKPLSHYFKEVIRDCESNKSSHILPQSISPHPPIYVVGDSHVLSLAWQTLRINDINSGTYKLRTATPFPATGVKAYHLRSSTQFFTHYNLHALLRRLPNQGLTRTIILSAGEIDCREGIGGTLLKGYYRSCNEAVEDTVRKYLSAASTIALKYNLQILIMPVAPHAYRSIKNGKSVGRAKRRETMYLWNKVLRSELQASKWTNVFLLDYEESLQYQEQTSPVGYVLNPCYNADYTHTNNAIVPLVAEAIRNSGCDFSFL</sequence>
<reference evidence="1" key="1">
    <citation type="submission" date="2023-06" db="EMBL/GenBank/DDBJ databases">
        <title>Survivors Of The Sea: Transcriptome response of Skeletonema marinoi to long-term dormancy.</title>
        <authorList>
            <person name="Pinder M.I.M."/>
            <person name="Kourtchenko O."/>
            <person name="Robertson E.K."/>
            <person name="Larsson T."/>
            <person name="Maumus F."/>
            <person name="Osuna-Cruz C.M."/>
            <person name="Vancaester E."/>
            <person name="Stenow R."/>
            <person name="Vandepoele K."/>
            <person name="Ploug H."/>
            <person name="Bruchert V."/>
            <person name="Godhe A."/>
            <person name="Topel M."/>
        </authorList>
    </citation>
    <scope>NUCLEOTIDE SEQUENCE</scope>
    <source>
        <strain evidence="1">R05AC</strain>
    </source>
</reference>
<name>A0AAD8YMD6_9STRA</name>
<evidence type="ECO:0000313" key="1">
    <source>
        <dbReference type="EMBL" id="KAK1747905.1"/>
    </source>
</evidence>
<dbReference type="Proteomes" id="UP001224775">
    <property type="component" value="Unassembled WGS sequence"/>
</dbReference>
<protein>
    <submittedName>
        <fullName evidence="1">Uncharacterized protein</fullName>
    </submittedName>
</protein>
<evidence type="ECO:0000313" key="2">
    <source>
        <dbReference type="Proteomes" id="UP001224775"/>
    </source>
</evidence>
<organism evidence="1 2">
    <name type="scientific">Skeletonema marinoi</name>
    <dbReference type="NCBI Taxonomy" id="267567"/>
    <lineage>
        <taxon>Eukaryota</taxon>
        <taxon>Sar</taxon>
        <taxon>Stramenopiles</taxon>
        <taxon>Ochrophyta</taxon>
        <taxon>Bacillariophyta</taxon>
        <taxon>Coscinodiscophyceae</taxon>
        <taxon>Thalassiosirophycidae</taxon>
        <taxon>Thalassiosirales</taxon>
        <taxon>Skeletonemataceae</taxon>
        <taxon>Skeletonema</taxon>
        <taxon>Skeletonema marinoi-dohrnii complex</taxon>
    </lineage>
</organism>